<feature type="compositionally biased region" description="Low complexity" evidence="1">
    <location>
        <begin position="327"/>
        <end position="367"/>
    </location>
</feature>
<gene>
    <name evidence="2" type="ORF">QO006_003590</name>
</gene>
<proteinExistence type="predicted"/>
<sequence>MSETPPPEAPVVTPETPTPQGQTAPQLQRSQWEDMRAHYLPRIQAAGFENFPDPDAPEFSKFLHNLNRKDPALARELADAVRTLSQGMVLPSEEAARKRAARARTKQFLFFRQTADGRLVLDKQKAPLYGMGSVLLVGGLLTVVYALPNIKPSNSLLTSKQSQTTAAQEAGTDPTDAEAGGTEVTEAAEISPESQAAVQQAQDLERAQQAAAAQEAQATPEAAGGTAQAVTPITSASAPPISLESSSNPDVYVPSPSTSRSSMYDSPPPPPMQAYAVTPEPRPITSTPAAVPVQRPTYTPVSPGNTVAVPAAQPFGGTALPSKGTVTRTPAQTQAARAQTTSTAASRAPATGGKQPSTSPSPTKVTPARIPALPGTPASGPDTGAPAAQTPGQGEAGSFAAGQAASTGTPMPGEGIPFGGFGGDVNAAAAAAPTSNPAQRTQAFTGGLVYERTPKPAPRPAPAATPAAPATAPAPGNTTAGTLPAETPFGSAVTNPASKIGATGPFKELQRVNGTLVTAIYALTGGSVPVLVVTADGGSFVGVGTINGQLGRVDMSFRRYVAPTGQVHDIDALAFTQDGQNLTQGIPAAIEAAAPTLALDVAQNSASALQQYLMQSLNAQGGSTVVNGGTNTISPNALPPLWQILAGGAGSTFQMPKTTQSVVRIAKVNSATKMTLIVGLTGVPQ</sequence>
<reference evidence="2 3" key="1">
    <citation type="submission" date="2023-07" db="EMBL/GenBank/DDBJ databases">
        <title>Genomic Encyclopedia of Type Strains, Phase IV (KMG-IV): sequencing the most valuable type-strain genomes for metagenomic binning, comparative biology and taxonomic classification.</title>
        <authorList>
            <person name="Goeker M."/>
        </authorList>
    </citation>
    <scope>NUCLEOTIDE SEQUENCE [LARGE SCALE GENOMIC DNA]</scope>
    <source>
        <strain evidence="2 3">NIO-1023</strain>
    </source>
</reference>
<feature type="region of interest" description="Disordered" evidence="1">
    <location>
        <begin position="154"/>
        <end position="273"/>
    </location>
</feature>
<feature type="compositionally biased region" description="Low complexity" evidence="1">
    <location>
        <begin position="177"/>
        <end position="189"/>
    </location>
</feature>
<name>A0ABT9MHQ3_9DEIO</name>
<dbReference type="EMBL" id="JAURUR010000020">
    <property type="protein sequence ID" value="MDP9766126.1"/>
    <property type="molecule type" value="Genomic_DNA"/>
</dbReference>
<feature type="compositionally biased region" description="Low complexity" evidence="1">
    <location>
        <begin position="10"/>
        <end position="26"/>
    </location>
</feature>
<feature type="compositionally biased region" description="Low complexity" evidence="1">
    <location>
        <begin position="464"/>
        <end position="485"/>
    </location>
</feature>
<comment type="caution">
    <text evidence="2">The sequence shown here is derived from an EMBL/GenBank/DDBJ whole genome shotgun (WGS) entry which is preliminary data.</text>
</comment>
<feature type="compositionally biased region" description="Polar residues" evidence="1">
    <location>
        <begin position="231"/>
        <end position="264"/>
    </location>
</feature>
<protein>
    <submittedName>
        <fullName evidence="2">Uncharacterized protein</fullName>
    </submittedName>
</protein>
<feature type="compositionally biased region" description="Low complexity" evidence="1">
    <location>
        <begin position="199"/>
        <end position="229"/>
    </location>
</feature>
<evidence type="ECO:0000313" key="2">
    <source>
        <dbReference type="EMBL" id="MDP9766126.1"/>
    </source>
</evidence>
<feature type="region of interest" description="Disordered" evidence="1">
    <location>
        <begin position="316"/>
        <end position="419"/>
    </location>
</feature>
<evidence type="ECO:0000313" key="3">
    <source>
        <dbReference type="Proteomes" id="UP001232163"/>
    </source>
</evidence>
<organism evidence="2 3">
    <name type="scientific">Deinococcus enclensis</name>
    <dbReference type="NCBI Taxonomy" id="1049582"/>
    <lineage>
        <taxon>Bacteria</taxon>
        <taxon>Thermotogati</taxon>
        <taxon>Deinococcota</taxon>
        <taxon>Deinococci</taxon>
        <taxon>Deinococcales</taxon>
        <taxon>Deinococcaceae</taxon>
        <taxon>Deinococcus</taxon>
    </lineage>
</organism>
<dbReference type="RefSeq" id="WP_307468991.1">
    <property type="nucleotide sequence ID" value="NZ_JAURUR010000020.1"/>
</dbReference>
<evidence type="ECO:0000256" key="1">
    <source>
        <dbReference type="SAM" id="MobiDB-lite"/>
    </source>
</evidence>
<accession>A0ABT9MHQ3</accession>
<feature type="region of interest" description="Disordered" evidence="1">
    <location>
        <begin position="1"/>
        <end position="28"/>
    </location>
</feature>
<dbReference type="Proteomes" id="UP001232163">
    <property type="component" value="Unassembled WGS sequence"/>
</dbReference>
<keyword evidence="3" id="KW-1185">Reference proteome</keyword>
<feature type="compositionally biased region" description="Polar residues" evidence="1">
    <location>
        <begin position="154"/>
        <end position="167"/>
    </location>
</feature>
<feature type="region of interest" description="Disordered" evidence="1">
    <location>
        <begin position="450"/>
        <end position="492"/>
    </location>
</feature>